<dbReference type="NCBIfam" id="TIGR01909">
    <property type="entry name" value="C_GCAxxG_C_C"/>
    <property type="match status" value="1"/>
</dbReference>
<dbReference type="InterPro" id="IPR036280">
    <property type="entry name" value="Multihaem_cyt_sf"/>
</dbReference>
<dbReference type="EMBL" id="ABWP01000010">
    <property type="protein sequence ID" value="EEA86104.1"/>
    <property type="molecule type" value="Genomic_DNA"/>
</dbReference>
<organism evidence="1 2">
    <name type="scientific">Peptacetobacter hiranonis (strain DSM 13275 / JCM 10541 / KCTC 15199 / TO-931)</name>
    <name type="common">Clostridium hiranonis</name>
    <dbReference type="NCBI Taxonomy" id="500633"/>
    <lineage>
        <taxon>Bacteria</taxon>
        <taxon>Bacillati</taxon>
        <taxon>Bacillota</taxon>
        <taxon>Clostridia</taxon>
        <taxon>Peptostreptococcales</taxon>
        <taxon>Peptostreptococcaceae</taxon>
        <taxon>Peptacetobacter</taxon>
    </lineage>
</organism>
<protein>
    <submittedName>
        <fullName evidence="1">Oxidoreductase</fullName>
    </submittedName>
</protein>
<dbReference type="SUPFAM" id="SSF48695">
    <property type="entry name" value="Multiheme cytochromes"/>
    <property type="match status" value="1"/>
</dbReference>
<reference evidence="1 2" key="1">
    <citation type="submission" date="2008-09" db="EMBL/GenBank/DDBJ databases">
        <authorList>
            <person name="Fulton L."/>
            <person name="Clifton S."/>
            <person name="Fulton B."/>
            <person name="Xu J."/>
            <person name="Minx P."/>
            <person name="Pepin K.H."/>
            <person name="Johnson M."/>
            <person name="Thiruvilangam P."/>
            <person name="Bhonagiri V."/>
            <person name="Nash W.E."/>
            <person name="Mardis E.R."/>
            <person name="Wilson R.K."/>
        </authorList>
    </citation>
    <scope>NUCLEOTIDE SEQUENCE [LARGE SCALE GENOMIC DNA]</scope>
    <source>
        <strain evidence="1 2">DSM 13275</strain>
    </source>
</reference>
<dbReference type="eggNOG" id="ENOG5033D30">
    <property type="taxonomic scope" value="Bacteria"/>
</dbReference>
<keyword evidence="2" id="KW-1185">Reference proteome</keyword>
<evidence type="ECO:0000313" key="1">
    <source>
        <dbReference type="EMBL" id="EEA86104.1"/>
    </source>
</evidence>
<proteinExistence type="predicted"/>
<dbReference type="Proteomes" id="UP000003178">
    <property type="component" value="Unassembled WGS sequence"/>
</dbReference>
<dbReference type="STRING" id="500633.CLOHIR_00246"/>
<reference evidence="1 2" key="2">
    <citation type="submission" date="2008-10" db="EMBL/GenBank/DDBJ databases">
        <title>Draft genome sequence of Clostridium hiranonis (DSM 13275).</title>
        <authorList>
            <person name="Sudarsanam P."/>
            <person name="Ley R."/>
            <person name="Guruge J."/>
            <person name="Turnbaugh P.J."/>
            <person name="Mahowald M."/>
            <person name="Liep D."/>
            <person name="Gordon J."/>
        </authorList>
    </citation>
    <scope>NUCLEOTIDE SEQUENCE [LARGE SCALE GENOMIC DNA]</scope>
    <source>
        <strain evidence="1 2">DSM 13275</strain>
    </source>
</reference>
<evidence type="ECO:0000313" key="2">
    <source>
        <dbReference type="Proteomes" id="UP000003178"/>
    </source>
</evidence>
<name>B6FWJ7_PEPHT</name>
<dbReference type="InterPro" id="IPR010181">
    <property type="entry name" value="CGCAxxGCC_motif"/>
</dbReference>
<sequence length="145" mass="15925">MILAFPYNIINFGKIKLGERKDNMKPSEIYKQGYNCAESLIIAYNEEFNASIPVRLCTALGGGCGVGSICGAVNAAAIIIGEVKGRDDSTGDKMIAKRYVQAFMKEINGRYGTHMCKELKANKVTCAEIMDVSYEVVKEVLKQDL</sequence>
<dbReference type="HOGENOM" id="CLU_091283_5_1_9"/>
<comment type="caution">
    <text evidence="1">The sequence shown here is derived from an EMBL/GenBank/DDBJ whole genome shotgun (WGS) entry which is preliminary data.</text>
</comment>
<accession>B6FWJ7</accession>
<dbReference type="AlphaFoldDB" id="B6FWJ7"/>
<dbReference type="Pfam" id="PF09719">
    <property type="entry name" value="C_GCAxxG_C_C"/>
    <property type="match status" value="1"/>
</dbReference>
<gene>
    <name evidence="1" type="ORF">CLOHIR_00246</name>
</gene>